<sequence length="209" mass="22007">MMNAKIGTALIGGYLLGRTKKGKLALSLAMAMAGSRIKPGQLGKSIAHSPLLSSVNQQVRGELVTAGKAAATTVLNAKAEHLADALHDRTEGLRSGKQDTDEEERPERAKDASDEPDDEPAESEEPEESADGEEDTDEVSPADDDESDAGDEEEEEKPRARRTTSRSGSRAAPAAKKSTGTTKRSTRKASTSGASRSTRSGSTGRRDDG</sequence>
<dbReference type="AlphaFoldDB" id="A0A0B5I636"/>
<proteinExistence type="predicted"/>
<dbReference type="EMBL" id="CP010407">
    <property type="protein sequence ID" value="AJF63699.1"/>
    <property type="molecule type" value="Genomic_DNA"/>
</dbReference>
<dbReference type="KEGG" id="svt:SVTN_03700"/>
<protein>
    <recommendedName>
        <fullName evidence="4">Primase</fullName>
    </recommendedName>
</protein>
<gene>
    <name evidence="2" type="ORF">SVTN_03700</name>
</gene>
<feature type="compositionally biased region" description="Low complexity" evidence="1">
    <location>
        <begin position="165"/>
        <end position="203"/>
    </location>
</feature>
<feature type="compositionally biased region" description="Basic and acidic residues" evidence="1">
    <location>
        <begin position="85"/>
        <end position="113"/>
    </location>
</feature>
<evidence type="ECO:0000313" key="2">
    <source>
        <dbReference type="EMBL" id="AJF63699.1"/>
    </source>
</evidence>
<evidence type="ECO:0000256" key="1">
    <source>
        <dbReference type="SAM" id="MobiDB-lite"/>
    </source>
</evidence>
<keyword evidence="3" id="KW-1185">Reference proteome</keyword>
<feature type="compositionally biased region" description="Acidic residues" evidence="1">
    <location>
        <begin position="114"/>
        <end position="155"/>
    </location>
</feature>
<name>A0A0B5I636_9ACTN</name>
<dbReference type="HOGENOM" id="CLU_078525_2_0_11"/>
<dbReference type="Proteomes" id="UP000031774">
    <property type="component" value="Chromosome"/>
</dbReference>
<organism evidence="2 3">
    <name type="scientific">Streptomyces vietnamensis</name>
    <dbReference type="NCBI Taxonomy" id="362257"/>
    <lineage>
        <taxon>Bacteria</taxon>
        <taxon>Bacillati</taxon>
        <taxon>Actinomycetota</taxon>
        <taxon>Actinomycetes</taxon>
        <taxon>Kitasatosporales</taxon>
        <taxon>Streptomycetaceae</taxon>
        <taxon>Streptomyces</taxon>
    </lineage>
</organism>
<evidence type="ECO:0000313" key="3">
    <source>
        <dbReference type="Proteomes" id="UP000031774"/>
    </source>
</evidence>
<dbReference type="STRING" id="362257.SVTN_03700"/>
<accession>A0A0B5I636</accession>
<reference evidence="2 3" key="1">
    <citation type="submission" date="2014-12" db="EMBL/GenBank/DDBJ databases">
        <title>Complete genome sequence of Streptomyces vietnamensis strain GIMV4.0001, a genetic manipulable producer of the benzoisochromanequinone antibiotic granaticin.</title>
        <authorList>
            <person name="Deng M.R."/>
            <person name="Guo J."/>
            <person name="Ma L.Y."/>
            <person name="Feng G.D."/>
            <person name="Mo C.Y."/>
            <person name="Zhu H.H."/>
        </authorList>
    </citation>
    <scope>NUCLEOTIDE SEQUENCE [LARGE SCALE GENOMIC DNA]</scope>
    <source>
        <strain evidence="3">GIMV4.0001</strain>
    </source>
</reference>
<feature type="region of interest" description="Disordered" evidence="1">
    <location>
        <begin position="85"/>
        <end position="209"/>
    </location>
</feature>
<evidence type="ECO:0008006" key="4">
    <source>
        <dbReference type="Google" id="ProtNLM"/>
    </source>
</evidence>